<dbReference type="GO" id="GO:0000981">
    <property type="term" value="F:DNA-binding transcription factor activity, RNA polymerase II-specific"/>
    <property type="evidence" value="ECO:0007669"/>
    <property type="project" value="InterPro"/>
</dbReference>
<evidence type="ECO:0000256" key="4">
    <source>
        <dbReference type="ARBA" id="ARBA00023242"/>
    </source>
</evidence>
<name>A0A8H4RAL9_9HELO</name>
<evidence type="ECO:0000256" key="5">
    <source>
        <dbReference type="PROSITE-ProRule" id="PRU00146"/>
    </source>
</evidence>
<feature type="domain" description="Zn(2)-C6 fungal-type" evidence="8">
    <location>
        <begin position="18"/>
        <end position="49"/>
    </location>
</feature>
<dbReference type="SUPFAM" id="SSF57903">
    <property type="entry name" value="FYVE/PHD zinc finger"/>
    <property type="match status" value="1"/>
</dbReference>
<organism evidence="9 10">
    <name type="scientific">Cudoniella acicularis</name>
    <dbReference type="NCBI Taxonomy" id="354080"/>
    <lineage>
        <taxon>Eukaryota</taxon>
        <taxon>Fungi</taxon>
        <taxon>Dikarya</taxon>
        <taxon>Ascomycota</taxon>
        <taxon>Pezizomycotina</taxon>
        <taxon>Leotiomycetes</taxon>
        <taxon>Helotiales</taxon>
        <taxon>Tricladiaceae</taxon>
        <taxon>Cudoniella</taxon>
    </lineage>
</organism>
<dbReference type="GO" id="GO:0008270">
    <property type="term" value="F:zinc ion binding"/>
    <property type="evidence" value="ECO:0007669"/>
    <property type="project" value="UniProtKB-KW"/>
</dbReference>
<keyword evidence="2 5" id="KW-0863">Zinc-finger</keyword>
<dbReference type="PROSITE" id="PS50016">
    <property type="entry name" value="ZF_PHD_2"/>
    <property type="match status" value="1"/>
</dbReference>
<evidence type="ECO:0000256" key="2">
    <source>
        <dbReference type="ARBA" id="ARBA00022771"/>
    </source>
</evidence>
<keyword evidence="1" id="KW-0479">Metal-binding</keyword>
<feature type="domain" description="PHD-type" evidence="7">
    <location>
        <begin position="117"/>
        <end position="183"/>
    </location>
</feature>
<sequence>MARPKASTKRTKRAKGGACELCRTTYKRCDVYTKTVCLRCHEAGLTCSLYESPTEAPAANKNRKNQFKRVISPPNRARNPSSAMTSHKSNKQTAGQNPNVTTRRSKLDIPKHEESPLATCEICEDEQTNTENSLGWVECEISSCKSWFHVACLLTCNETRRMLFSPSNQLKDSIFICYNCLDRSETENSEEISSAVSRFLQALEKIGLPTRRENIEAKLCPEPISQHKGAPWTEGYQQPSGSLEEESHNITFELASQERYQGFEETIIRNLIRQIHEAIFNYDFEVRVAAERFEVTTNEDLRFRNPLAAWEFVDPGKNSEAGHPWFELDAADRKHPMAHAPITAVLRSMLRSPSNVPLDIDLDMQSLTFSQVHIGLITWFVFDILNNKIDLYNLPNMGPLRAMRSAVFSAAGARWPGSAIHLLREVELRTWEKPEFERQVLLNEKMFHRKLEDFLEPLTKQYRIGHFSNARFDVIVHSLRLWSYLQPLGGMLTMIEPKIGEIFDSADQDAYDTKGTQQFPTKGSQERIRWILSRGFQYEESNLHEPRTCKVKARVVI</sequence>
<dbReference type="AlphaFoldDB" id="A0A8H4RAL9"/>
<protein>
    <recommendedName>
        <fullName evidence="11">Zinc finger PHD-type domain-containing protein</fullName>
    </recommendedName>
</protein>
<evidence type="ECO:0008006" key="11">
    <source>
        <dbReference type="Google" id="ProtNLM"/>
    </source>
</evidence>
<evidence type="ECO:0000256" key="3">
    <source>
        <dbReference type="ARBA" id="ARBA00022833"/>
    </source>
</evidence>
<dbReference type="InterPro" id="IPR013083">
    <property type="entry name" value="Znf_RING/FYVE/PHD"/>
</dbReference>
<dbReference type="CDD" id="cd15517">
    <property type="entry name" value="PHD_TCF19_like"/>
    <property type="match status" value="1"/>
</dbReference>
<evidence type="ECO:0000313" key="10">
    <source>
        <dbReference type="Proteomes" id="UP000566819"/>
    </source>
</evidence>
<evidence type="ECO:0000256" key="1">
    <source>
        <dbReference type="ARBA" id="ARBA00022723"/>
    </source>
</evidence>
<dbReference type="EMBL" id="JAAMPI010001578">
    <property type="protein sequence ID" value="KAF4624697.1"/>
    <property type="molecule type" value="Genomic_DNA"/>
</dbReference>
<comment type="caution">
    <text evidence="9">The sequence shown here is derived from an EMBL/GenBank/DDBJ whole genome shotgun (WGS) entry which is preliminary data.</text>
</comment>
<accession>A0A8H4RAL9</accession>
<feature type="compositionally biased region" description="Polar residues" evidence="6">
    <location>
        <begin position="78"/>
        <end position="102"/>
    </location>
</feature>
<dbReference type="SUPFAM" id="SSF57701">
    <property type="entry name" value="Zn2/Cys6 DNA-binding domain"/>
    <property type="match status" value="1"/>
</dbReference>
<dbReference type="Proteomes" id="UP000566819">
    <property type="component" value="Unassembled WGS sequence"/>
</dbReference>
<keyword evidence="4" id="KW-0539">Nucleus</keyword>
<evidence type="ECO:0000259" key="7">
    <source>
        <dbReference type="PROSITE" id="PS50016"/>
    </source>
</evidence>
<dbReference type="InterPro" id="IPR019787">
    <property type="entry name" value="Znf_PHD-finger"/>
</dbReference>
<proteinExistence type="predicted"/>
<dbReference type="InterPro" id="IPR001138">
    <property type="entry name" value="Zn2Cys6_DnaBD"/>
</dbReference>
<dbReference type="InterPro" id="IPR001965">
    <property type="entry name" value="Znf_PHD"/>
</dbReference>
<evidence type="ECO:0000256" key="6">
    <source>
        <dbReference type="SAM" id="MobiDB-lite"/>
    </source>
</evidence>
<dbReference type="InterPro" id="IPR011011">
    <property type="entry name" value="Znf_FYVE_PHD"/>
</dbReference>
<dbReference type="InterPro" id="IPR036864">
    <property type="entry name" value="Zn2-C6_fun-type_DNA-bd_sf"/>
</dbReference>
<reference evidence="9 10" key="1">
    <citation type="submission" date="2020-03" db="EMBL/GenBank/DDBJ databases">
        <title>Draft Genome Sequence of Cudoniella acicularis.</title>
        <authorList>
            <person name="Buettner E."/>
            <person name="Kellner H."/>
        </authorList>
    </citation>
    <scope>NUCLEOTIDE SEQUENCE [LARGE SCALE GENOMIC DNA]</scope>
    <source>
        <strain evidence="9 10">DSM 108380</strain>
    </source>
</reference>
<dbReference type="PROSITE" id="PS01359">
    <property type="entry name" value="ZF_PHD_1"/>
    <property type="match status" value="1"/>
</dbReference>
<evidence type="ECO:0000259" key="8">
    <source>
        <dbReference type="PROSITE" id="PS50048"/>
    </source>
</evidence>
<dbReference type="Pfam" id="PF00172">
    <property type="entry name" value="Zn_clus"/>
    <property type="match status" value="1"/>
</dbReference>
<evidence type="ECO:0000313" key="9">
    <source>
        <dbReference type="EMBL" id="KAF4624697.1"/>
    </source>
</evidence>
<keyword evidence="10" id="KW-1185">Reference proteome</keyword>
<dbReference type="OrthoDB" id="3563954at2759"/>
<dbReference type="SMART" id="SM00249">
    <property type="entry name" value="PHD"/>
    <property type="match status" value="1"/>
</dbReference>
<feature type="region of interest" description="Disordered" evidence="6">
    <location>
        <begin position="58"/>
        <end position="108"/>
    </location>
</feature>
<dbReference type="InterPro" id="IPR019786">
    <property type="entry name" value="Zinc_finger_PHD-type_CS"/>
</dbReference>
<dbReference type="PROSITE" id="PS50048">
    <property type="entry name" value="ZN2_CY6_FUNGAL_2"/>
    <property type="match status" value="1"/>
</dbReference>
<keyword evidence="3" id="KW-0862">Zinc</keyword>
<gene>
    <name evidence="9" type="ORF">G7Y89_g13473</name>
</gene>
<dbReference type="Gene3D" id="3.30.40.10">
    <property type="entry name" value="Zinc/RING finger domain, C3HC4 (zinc finger)"/>
    <property type="match status" value="1"/>
</dbReference>